<reference evidence="1 2" key="1">
    <citation type="submission" date="2018-07" db="EMBL/GenBank/DDBJ databases">
        <title>Uncovering a Universe of Circular DNA Viruses in Animal Metagenomes.</title>
        <authorList>
            <person name="Tisza M."/>
            <person name="Buck C."/>
            <person name="Pastrana D."/>
            <person name="Welch N."/>
            <person name="Peretti A."/>
        </authorList>
    </citation>
    <scope>NUCLEOTIDE SEQUENCE [LARGE SCALE GENOMIC DNA]</scope>
    <source>
        <strain evidence="1">Ctdc18</strain>
    </source>
</reference>
<dbReference type="Proteomes" id="UP000276259">
    <property type="component" value="Segment"/>
</dbReference>
<dbReference type="EMBL" id="MH616678">
    <property type="protein sequence ID" value="AXH73193.1"/>
    <property type="molecule type" value="Genomic_DNA"/>
</dbReference>
<evidence type="ECO:0000313" key="1">
    <source>
        <dbReference type="EMBL" id="AXH73193.1"/>
    </source>
</evidence>
<sequence length="195" mass="22518">MSIKPIMRSVSVPTVLPDSQMYFLHRNAGTELLDYHFDVLSGLIYLNARGHRTVHYVRDLIKAIDDWHYRALVDDREKEQLQQLILVDLMTNEELYKDAVIWDGTRKRYYVIDAWIRNHSTCFEFTGPIDPANIKVEEEEPTNLDDTFSLGTITTFTMDESPLGLVGGAIEFDWELDSNGYLLNDFVVTVDDPLI</sequence>
<evidence type="ECO:0000313" key="2">
    <source>
        <dbReference type="Proteomes" id="UP000276259"/>
    </source>
</evidence>
<protein>
    <submittedName>
        <fullName evidence="1">Uncharacterized protein</fullName>
    </submittedName>
</protein>
<accession>A0A345MP93</accession>
<organism evidence="1 2">
    <name type="scientific">Bacilladnaviridae sp. isolate ctdc18</name>
    <dbReference type="NCBI Taxonomy" id="3070177"/>
    <lineage>
        <taxon>Viruses</taxon>
        <taxon>Monodnaviria</taxon>
        <taxon>Shotokuvirae</taxon>
        <taxon>Cressdnaviricota</taxon>
        <taxon>Arfiviricetes</taxon>
        <taxon>Baphyvirales</taxon>
        <taxon>Bacilladnaviridae</taxon>
        <taxon>Protobacilladnavirus</taxon>
        <taxon>Protobacilladnavirus redsnap</taxon>
    </lineage>
</organism>
<dbReference type="KEGG" id="vg:80521742"/>
<name>A0A345MP93_9VIRU</name>
<keyword evidence="2" id="KW-1185">Reference proteome</keyword>
<proteinExistence type="predicted"/>